<organism evidence="1 2">
    <name type="scientific">Ephemeroptericola cinctiostellae</name>
    <dbReference type="NCBI Taxonomy" id="2268024"/>
    <lineage>
        <taxon>Bacteria</taxon>
        <taxon>Pseudomonadati</taxon>
        <taxon>Pseudomonadota</taxon>
        <taxon>Betaproteobacteria</taxon>
        <taxon>Burkholderiales</taxon>
        <taxon>Burkholderiaceae</taxon>
        <taxon>Ephemeroptericola</taxon>
    </lineage>
</organism>
<keyword evidence="2" id="KW-1185">Reference proteome</keyword>
<name>A0A345DAT3_9BURK</name>
<gene>
    <name evidence="1" type="ORF">DTO96_101202</name>
</gene>
<dbReference type="EMBL" id="CP031124">
    <property type="protein sequence ID" value="AXF85471.1"/>
    <property type="molecule type" value="Genomic_DNA"/>
</dbReference>
<dbReference type="RefSeq" id="WP_114562665.1">
    <property type="nucleotide sequence ID" value="NZ_CP031124.1"/>
</dbReference>
<evidence type="ECO:0000313" key="1">
    <source>
        <dbReference type="EMBL" id="AXF85471.1"/>
    </source>
</evidence>
<evidence type="ECO:0000313" key="2">
    <source>
        <dbReference type="Proteomes" id="UP000252182"/>
    </source>
</evidence>
<dbReference type="KEGG" id="hyf:DTO96_101202"/>
<proteinExistence type="predicted"/>
<dbReference type="Proteomes" id="UP000252182">
    <property type="component" value="Chromosome"/>
</dbReference>
<reference evidence="2" key="1">
    <citation type="submission" date="2018-07" db="EMBL/GenBank/DDBJ databases">
        <authorList>
            <person name="Kim H."/>
        </authorList>
    </citation>
    <scope>NUCLEOTIDE SEQUENCE [LARGE SCALE GENOMIC DNA]</scope>
    <source>
        <strain evidence="2">F02</strain>
    </source>
</reference>
<accession>A0A345DAT3</accession>
<sequence length="110" mass="12704">MMHDVFGYDLNLSIKSTEIAALFQQWRIQDTAVVFRIVREQQGGGFGDPDKHPHVWAVALFVDGVATRVHNARNSGREWASLDKVEMWLREQGINRWQVVNTLERVSLTR</sequence>
<dbReference type="AlphaFoldDB" id="A0A345DAT3"/>
<protein>
    <submittedName>
        <fullName evidence="1">Uncharacterized protein</fullName>
    </submittedName>
</protein>
<dbReference type="OrthoDB" id="6119264at2"/>